<reference evidence="4" key="1">
    <citation type="journal article" date="2019" name="Int. J. Syst. Evol. Microbiol.">
        <title>The Global Catalogue of Microorganisms (GCM) 10K type strain sequencing project: providing services to taxonomists for standard genome sequencing and annotation.</title>
        <authorList>
            <consortium name="The Broad Institute Genomics Platform"/>
            <consortium name="The Broad Institute Genome Sequencing Center for Infectious Disease"/>
            <person name="Wu L."/>
            <person name="Ma J."/>
        </authorList>
    </citation>
    <scope>NUCLEOTIDE SEQUENCE [LARGE SCALE GENOMIC DNA]</scope>
    <source>
        <strain evidence="4">NBRC 106310</strain>
    </source>
</reference>
<organism evidence="3 4">
    <name type="scientific">Microbacterium suwonense</name>
    <dbReference type="NCBI Taxonomy" id="683047"/>
    <lineage>
        <taxon>Bacteria</taxon>
        <taxon>Bacillati</taxon>
        <taxon>Actinomycetota</taxon>
        <taxon>Actinomycetes</taxon>
        <taxon>Micrococcales</taxon>
        <taxon>Microbacteriaceae</taxon>
        <taxon>Microbacterium</taxon>
    </lineage>
</organism>
<dbReference type="EMBL" id="AP027728">
    <property type="protein sequence ID" value="BDZ38004.1"/>
    <property type="molecule type" value="Genomic_DNA"/>
</dbReference>
<evidence type="ECO:0000256" key="1">
    <source>
        <dbReference type="SAM" id="Phobius"/>
    </source>
</evidence>
<feature type="transmembrane region" description="Helical" evidence="1">
    <location>
        <begin position="20"/>
        <end position="38"/>
    </location>
</feature>
<dbReference type="Proteomes" id="UP001321543">
    <property type="component" value="Chromosome"/>
</dbReference>
<dbReference type="InterPro" id="IPR003675">
    <property type="entry name" value="Rce1/LyrA-like_dom"/>
</dbReference>
<protein>
    <recommendedName>
        <fullName evidence="2">CAAX prenyl protease 2/Lysostaphin resistance protein A-like domain-containing protein</fullName>
    </recommendedName>
</protein>
<dbReference type="RefSeq" id="WP_286301851.1">
    <property type="nucleotide sequence ID" value="NZ_AP027728.1"/>
</dbReference>
<keyword evidence="4" id="KW-1185">Reference proteome</keyword>
<evidence type="ECO:0000313" key="3">
    <source>
        <dbReference type="EMBL" id="BDZ38004.1"/>
    </source>
</evidence>
<feature type="transmembrane region" description="Helical" evidence="1">
    <location>
        <begin position="96"/>
        <end position="118"/>
    </location>
</feature>
<name>A0ABM8FQQ1_9MICO</name>
<proteinExistence type="predicted"/>
<sequence length="130" mass="13720">MLTRGFVVNLLRKAGSGELVVAVVSSALFALLHSGNLLTGQSLLATGVQLVYTFAFGVCMYLAMRVTGTIIAPILLHASTDPSIFLQVQYPADASLGTFANLGNWAVILVGLIALFFIRGRVDPSPKLAV</sequence>
<evidence type="ECO:0000259" key="2">
    <source>
        <dbReference type="Pfam" id="PF02517"/>
    </source>
</evidence>
<keyword evidence="1" id="KW-0472">Membrane</keyword>
<gene>
    <name evidence="3" type="ORF">GCM10025863_06180</name>
</gene>
<dbReference type="Pfam" id="PF02517">
    <property type="entry name" value="Rce1-like"/>
    <property type="match status" value="1"/>
</dbReference>
<keyword evidence="1" id="KW-0812">Transmembrane</keyword>
<keyword evidence="1" id="KW-1133">Transmembrane helix</keyword>
<accession>A0ABM8FQQ1</accession>
<evidence type="ECO:0000313" key="4">
    <source>
        <dbReference type="Proteomes" id="UP001321543"/>
    </source>
</evidence>
<feature type="transmembrane region" description="Helical" evidence="1">
    <location>
        <begin position="50"/>
        <end position="76"/>
    </location>
</feature>
<feature type="domain" description="CAAX prenyl protease 2/Lysostaphin resistance protein A-like" evidence="2">
    <location>
        <begin position="2"/>
        <end position="81"/>
    </location>
</feature>